<reference evidence="5 6" key="1">
    <citation type="submission" date="2019-01" db="EMBL/GenBank/DDBJ databases">
        <title>Draft genome sequence of Dictyobacter sp. Uno17.</title>
        <authorList>
            <person name="Wang C.M."/>
            <person name="Zheng Y."/>
            <person name="Sakai Y."/>
            <person name="Abe K."/>
            <person name="Yokota A."/>
            <person name="Yabe S."/>
        </authorList>
    </citation>
    <scope>NUCLEOTIDE SEQUENCE [LARGE SCALE GENOMIC DNA]</scope>
    <source>
        <strain evidence="5 6">Uno17</strain>
    </source>
</reference>
<evidence type="ECO:0000256" key="1">
    <source>
        <dbReference type="ARBA" id="ARBA00022670"/>
    </source>
</evidence>
<dbReference type="Gene3D" id="2.40.10.120">
    <property type="match status" value="1"/>
</dbReference>
<keyword evidence="4" id="KW-0812">Transmembrane</keyword>
<evidence type="ECO:0000313" key="6">
    <source>
        <dbReference type="Proteomes" id="UP000322530"/>
    </source>
</evidence>
<keyword evidence="2" id="KW-0378">Hydrolase</keyword>
<dbReference type="InterPro" id="IPR001940">
    <property type="entry name" value="Peptidase_S1C"/>
</dbReference>
<feature type="region of interest" description="Disordered" evidence="3">
    <location>
        <begin position="21"/>
        <end position="43"/>
    </location>
</feature>
<dbReference type="Proteomes" id="UP000322530">
    <property type="component" value="Unassembled WGS sequence"/>
</dbReference>
<proteinExistence type="predicted"/>
<dbReference type="PRINTS" id="PR00834">
    <property type="entry name" value="PROTEASES2C"/>
</dbReference>
<sequence>MFQDNPNPTNPYDTEAEYVPYTQYVQRESPVSGTSVPYNDTDPVVQTPQALQTLPPQKSPQRHTGKSIVAVSALSLILLAVLAIGLFAGWEFAHGGTSTTSTGSNQATSSTSSSSNQTINLTTLQGVQEAAINNIKPAVVELVVTTQQGEQIGSGVIVDSKGDIITNNHVVDGGNSITVVLSNGKKEIGQLAGTAAQTDLAVVRIQPFNHMTVAPIGNSSQLTVGQEVLAVGNPLGITQTATRGIVSALNRNIAESSTVNITGAIQTDAPINPGNSGGALINLRGELIGIPTLAAINTESNTSANGIGFAIPSNVVKTTLAQILQQANNSGSNV</sequence>
<gene>
    <name evidence="5" type="primary">pepD</name>
    <name evidence="5" type="ORF">KDI_04200</name>
</gene>
<keyword evidence="6" id="KW-1185">Reference proteome</keyword>
<evidence type="ECO:0000256" key="4">
    <source>
        <dbReference type="SAM" id="Phobius"/>
    </source>
</evidence>
<feature type="region of interest" description="Disordered" evidence="3">
    <location>
        <begin position="97"/>
        <end position="116"/>
    </location>
</feature>
<protein>
    <submittedName>
        <fullName evidence="5">Serine protease PepD</fullName>
    </submittedName>
</protein>
<dbReference type="GO" id="GO:0004252">
    <property type="term" value="F:serine-type endopeptidase activity"/>
    <property type="evidence" value="ECO:0007669"/>
    <property type="project" value="InterPro"/>
</dbReference>
<accession>A0A5A5T6P7</accession>
<dbReference type="InterPro" id="IPR051201">
    <property type="entry name" value="Chloro_Bact_Ser_Proteases"/>
</dbReference>
<feature type="compositionally biased region" description="Polar residues" evidence="3">
    <location>
        <begin position="23"/>
        <end position="38"/>
    </location>
</feature>
<dbReference type="InterPro" id="IPR009003">
    <property type="entry name" value="Peptidase_S1_PA"/>
</dbReference>
<dbReference type="PANTHER" id="PTHR43343">
    <property type="entry name" value="PEPTIDASE S12"/>
    <property type="match status" value="1"/>
</dbReference>
<dbReference type="EMBL" id="BIXY01000003">
    <property type="protein sequence ID" value="GCF06856.1"/>
    <property type="molecule type" value="Genomic_DNA"/>
</dbReference>
<organism evidence="5 6">
    <name type="scientific">Dictyobacter arantiisoli</name>
    <dbReference type="NCBI Taxonomy" id="2014874"/>
    <lineage>
        <taxon>Bacteria</taxon>
        <taxon>Bacillati</taxon>
        <taxon>Chloroflexota</taxon>
        <taxon>Ktedonobacteria</taxon>
        <taxon>Ktedonobacterales</taxon>
        <taxon>Dictyobacteraceae</taxon>
        <taxon>Dictyobacter</taxon>
    </lineage>
</organism>
<dbReference type="AlphaFoldDB" id="A0A5A5T6P7"/>
<keyword evidence="4" id="KW-1133">Transmembrane helix</keyword>
<keyword evidence="1 5" id="KW-0645">Protease</keyword>
<name>A0A5A5T6P7_9CHLR</name>
<dbReference type="RefSeq" id="WP_149399863.1">
    <property type="nucleotide sequence ID" value="NZ_BIXY01000003.1"/>
</dbReference>
<keyword evidence="4" id="KW-0472">Membrane</keyword>
<evidence type="ECO:0000313" key="5">
    <source>
        <dbReference type="EMBL" id="GCF06856.1"/>
    </source>
</evidence>
<dbReference type="SUPFAM" id="SSF50494">
    <property type="entry name" value="Trypsin-like serine proteases"/>
    <property type="match status" value="1"/>
</dbReference>
<dbReference type="Pfam" id="PF13365">
    <property type="entry name" value="Trypsin_2"/>
    <property type="match status" value="1"/>
</dbReference>
<dbReference type="GO" id="GO:0006508">
    <property type="term" value="P:proteolysis"/>
    <property type="evidence" value="ECO:0007669"/>
    <property type="project" value="UniProtKB-KW"/>
</dbReference>
<dbReference type="PANTHER" id="PTHR43343:SF3">
    <property type="entry name" value="PROTEASE DO-LIKE 8, CHLOROPLASTIC"/>
    <property type="match status" value="1"/>
</dbReference>
<evidence type="ECO:0000256" key="2">
    <source>
        <dbReference type="ARBA" id="ARBA00022801"/>
    </source>
</evidence>
<dbReference type="OrthoDB" id="9758917at2"/>
<feature type="transmembrane region" description="Helical" evidence="4">
    <location>
        <begin position="68"/>
        <end position="90"/>
    </location>
</feature>
<evidence type="ECO:0000256" key="3">
    <source>
        <dbReference type="SAM" id="MobiDB-lite"/>
    </source>
</evidence>
<comment type="caution">
    <text evidence="5">The sequence shown here is derived from an EMBL/GenBank/DDBJ whole genome shotgun (WGS) entry which is preliminary data.</text>
</comment>